<dbReference type="InterPro" id="IPR049900">
    <property type="entry name" value="PKS_mFAS_DH"/>
</dbReference>
<dbReference type="InterPro" id="IPR036291">
    <property type="entry name" value="NAD(P)-bd_dom_sf"/>
</dbReference>
<dbReference type="Pfam" id="PF00550">
    <property type="entry name" value="PP-binding"/>
    <property type="match status" value="1"/>
</dbReference>
<dbReference type="Gene3D" id="3.40.50.720">
    <property type="entry name" value="NAD(P)-binding Rossmann-like Domain"/>
    <property type="match status" value="2"/>
</dbReference>
<dbReference type="SUPFAM" id="SSF53901">
    <property type="entry name" value="Thiolase-like"/>
    <property type="match status" value="1"/>
</dbReference>
<evidence type="ECO:0000256" key="7">
    <source>
        <dbReference type="ARBA" id="ARBA00023315"/>
    </source>
</evidence>
<reference evidence="12" key="1">
    <citation type="submission" date="2021-04" db="EMBL/GenBank/DDBJ databases">
        <title>Genomic sequence of Actinosynnema pretiosum subsp. pretiosum ATCC 31280 (C-14919).</title>
        <authorList>
            <person name="Bai L."/>
            <person name="Wang X."/>
            <person name="Xiao Y."/>
        </authorList>
    </citation>
    <scope>NUCLEOTIDE SEQUENCE</scope>
    <source>
        <strain evidence="12">ATCC 31280</strain>
    </source>
</reference>
<dbReference type="InterPro" id="IPR006162">
    <property type="entry name" value="Ppantetheine_attach_site"/>
</dbReference>
<dbReference type="GO" id="GO:0033068">
    <property type="term" value="P:macrolide biosynthetic process"/>
    <property type="evidence" value="ECO:0007669"/>
    <property type="project" value="UniProtKB-ARBA"/>
</dbReference>
<dbReference type="PROSITE" id="PS00606">
    <property type="entry name" value="KS3_1"/>
    <property type="match status" value="1"/>
</dbReference>
<dbReference type="GO" id="GO:0004312">
    <property type="term" value="F:fatty acid synthase activity"/>
    <property type="evidence" value="ECO:0007669"/>
    <property type="project" value="TreeGrafter"/>
</dbReference>
<dbReference type="GO" id="GO:0031177">
    <property type="term" value="F:phosphopantetheine binding"/>
    <property type="evidence" value="ECO:0007669"/>
    <property type="project" value="InterPro"/>
</dbReference>
<evidence type="ECO:0000256" key="6">
    <source>
        <dbReference type="ARBA" id="ARBA00023268"/>
    </source>
</evidence>
<dbReference type="InterPro" id="IPR014043">
    <property type="entry name" value="Acyl_transferase_dom"/>
</dbReference>
<dbReference type="Pfam" id="PF00109">
    <property type="entry name" value="ketoacyl-synt"/>
    <property type="match status" value="1"/>
</dbReference>
<dbReference type="Pfam" id="PF02801">
    <property type="entry name" value="Ketoacyl-synt_C"/>
    <property type="match status" value="1"/>
</dbReference>
<keyword evidence="5" id="KW-0045">Antibiotic biosynthesis</keyword>
<dbReference type="SMART" id="SM00823">
    <property type="entry name" value="PKS_PP"/>
    <property type="match status" value="1"/>
</dbReference>
<dbReference type="FunFam" id="3.40.47.10:FF:000019">
    <property type="entry name" value="Polyketide synthase type I"/>
    <property type="match status" value="1"/>
</dbReference>
<proteinExistence type="predicted"/>
<evidence type="ECO:0000259" key="11">
    <source>
        <dbReference type="PROSITE" id="PS52019"/>
    </source>
</evidence>
<dbReference type="PANTHER" id="PTHR43775:SF51">
    <property type="entry name" value="INACTIVE PHENOLPHTHIOCEROL SYNTHESIS POLYKETIDE SYNTHASE TYPE I PKS1-RELATED"/>
    <property type="match status" value="1"/>
</dbReference>
<dbReference type="SMART" id="SM00825">
    <property type="entry name" value="PKS_KS"/>
    <property type="match status" value="1"/>
</dbReference>
<accession>A0AA45L5Y3</accession>
<dbReference type="PROSITE" id="PS00012">
    <property type="entry name" value="PHOSPHOPANTETHEINE"/>
    <property type="match status" value="1"/>
</dbReference>
<evidence type="ECO:0000313" key="13">
    <source>
        <dbReference type="Proteomes" id="UP000677152"/>
    </source>
</evidence>
<dbReference type="InterPro" id="IPR057326">
    <property type="entry name" value="KR_dom"/>
</dbReference>
<organism evidence="12 13">
    <name type="scientific">Actinosynnema pretiosum subsp. pretiosum</name>
    <dbReference type="NCBI Taxonomy" id="103721"/>
    <lineage>
        <taxon>Bacteria</taxon>
        <taxon>Bacillati</taxon>
        <taxon>Actinomycetota</taxon>
        <taxon>Actinomycetes</taxon>
        <taxon>Pseudonocardiales</taxon>
        <taxon>Pseudonocardiaceae</taxon>
        <taxon>Actinosynnema</taxon>
    </lineage>
</organism>
<feature type="region of interest" description="C-terminal hotdog fold" evidence="8">
    <location>
        <begin position="1082"/>
        <end position="1241"/>
    </location>
</feature>
<feature type="domain" description="Carrier" evidence="9">
    <location>
        <begin position="1645"/>
        <end position="1721"/>
    </location>
</feature>
<keyword evidence="3" id="KW-0597">Phosphoprotein</keyword>
<dbReference type="InterPro" id="IPR032821">
    <property type="entry name" value="PKS_assoc"/>
</dbReference>
<dbReference type="Pfam" id="PF00698">
    <property type="entry name" value="Acyl_transf_1"/>
    <property type="match status" value="1"/>
</dbReference>
<dbReference type="Gene3D" id="3.10.129.110">
    <property type="entry name" value="Polyketide synthase dehydratase"/>
    <property type="match status" value="2"/>
</dbReference>
<dbReference type="Pfam" id="PF07993">
    <property type="entry name" value="NAD_binding_4"/>
    <property type="match status" value="1"/>
</dbReference>
<dbReference type="PROSITE" id="PS52004">
    <property type="entry name" value="KS3_2"/>
    <property type="match status" value="1"/>
</dbReference>
<evidence type="ECO:0000259" key="10">
    <source>
        <dbReference type="PROSITE" id="PS52004"/>
    </source>
</evidence>
<evidence type="ECO:0000256" key="3">
    <source>
        <dbReference type="ARBA" id="ARBA00022553"/>
    </source>
</evidence>
<keyword evidence="2" id="KW-0596">Phosphopantetheine</keyword>
<dbReference type="InterPro" id="IPR020807">
    <property type="entry name" value="PKS_DH"/>
</dbReference>
<dbReference type="InterPro" id="IPR018201">
    <property type="entry name" value="Ketoacyl_synth_AS"/>
</dbReference>
<gene>
    <name evidence="12" type="ORF">KCV87_31905</name>
</gene>
<dbReference type="SMART" id="SM00822">
    <property type="entry name" value="PKS_KR"/>
    <property type="match status" value="1"/>
</dbReference>
<dbReference type="InterPro" id="IPR020806">
    <property type="entry name" value="PKS_PP-bd"/>
</dbReference>
<evidence type="ECO:0000256" key="2">
    <source>
        <dbReference type="ARBA" id="ARBA00022450"/>
    </source>
</evidence>
<dbReference type="CDD" id="cd05235">
    <property type="entry name" value="SDR_e1"/>
    <property type="match status" value="1"/>
</dbReference>
<evidence type="ECO:0000313" key="12">
    <source>
        <dbReference type="EMBL" id="QUF03911.1"/>
    </source>
</evidence>
<dbReference type="InterPro" id="IPR042104">
    <property type="entry name" value="PKS_dehydratase_sf"/>
</dbReference>
<dbReference type="InterPro" id="IPR001227">
    <property type="entry name" value="Ac_transferase_dom_sf"/>
</dbReference>
<dbReference type="Gene3D" id="1.10.1200.10">
    <property type="entry name" value="ACP-like"/>
    <property type="match status" value="1"/>
</dbReference>
<dbReference type="Gene3D" id="3.40.366.10">
    <property type="entry name" value="Malonyl-Coenzyme A Acyl Carrier Protein, domain 2"/>
    <property type="match status" value="1"/>
</dbReference>
<keyword evidence="4" id="KW-0808">Transferase</keyword>
<feature type="domain" description="PKS/mFAS DH" evidence="11">
    <location>
        <begin position="939"/>
        <end position="1241"/>
    </location>
</feature>
<dbReference type="InterPro" id="IPR020841">
    <property type="entry name" value="PKS_Beta-ketoAc_synthase_dom"/>
</dbReference>
<dbReference type="Pfam" id="PF08990">
    <property type="entry name" value="Docking"/>
    <property type="match status" value="1"/>
</dbReference>
<dbReference type="PANTHER" id="PTHR43775">
    <property type="entry name" value="FATTY ACID SYNTHASE"/>
    <property type="match status" value="1"/>
</dbReference>
<dbReference type="SUPFAM" id="SSF47336">
    <property type="entry name" value="ACP-like"/>
    <property type="match status" value="1"/>
</dbReference>
<dbReference type="InterPro" id="IPR016035">
    <property type="entry name" value="Acyl_Trfase/lysoPLipase"/>
</dbReference>
<name>A0AA45L5Y3_9PSEU</name>
<dbReference type="GO" id="GO:0004315">
    <property type="term" value="F:3-oxoacyl-[acyl-carrier-protein] synthase activity"/>
    <property type="evidence" value="ECO:0007669"/>
    <property type="project" value="InterPro"/>
</dbReference>
<dbReference type="FunFam" id="3.40.366.10:FF:000002">
    <property type="entry name" value="Probable polyketide synthase 2"/>
    <property type="match status" value="1"/>
</dbReference>
<dbReference type="NCBIfam" id="TIGR01746">
    <property type="entry name" value="Thioester-redct"/>
    <property type="match status" value="1"/>
</dbReference>
<dbReference type="InterPro" id="IPR016036">
    <property type="entry name" value="Malonyl_transacylase_ACP-bd"/>
</dbReference>
<dbReference type="InterPro" id="IPR050091">
    <property type="entry name" value="PKS_NRPS_Biosynth_Enz"/>
</dbReference>
<keyword evidence="6" id="KW-0511">Multifunctional enzyme</keyword>
<protein>
    <submittedName>
        <fullName evidence="12">Thioester reductase domain-containing protein</fullName>
    </submittedName>
</protein>
<dbReference type="GO" id="GO:0006633">
    <property type="term" value="P:fatty acid biosynthetic process"/>
    <property type="evidence" value="ECO:0007669"/>
    <property type="project" value="InterPro"/>
</dbReference>
<dbReference type="InterPro" id="IPR016039">
    <property type="entry name" value="Thiolase-like"/>
</dbReference>
<evidence type="ECO:0000256" key="1">
    <source>
        <dbReference type="ARBA" id="ARBA00001957"/>
    </source>
</evidence>
<evidence type="ECO:0000256" key="5">
    <source>
        <dbReference type="ARBA" id="ARBA00023194"/>
    </source>
</evidence>
<dbReference type="SMART" id="SM01294">
    <property type="entry name" value="PKS_PP_betabranch"/>
    <property type="match status" value="1"/>
</dbReference>
<evidence type="ECO:0000259" key="9">
    <source>
        <dbReference type="PROSITE" id="PS50075"/>
    </source>
</evidence>
<keyword evidence="7" id="KW-0012">Acyltransferase</keyword>
<dbReference type="Pfam" id="PF21089">
    <property type="entry name" value="PKS_DH_N"/>
    <property type="match status" value="1"/>
</dbReference>
<comment type="cofactor">
    <cofactor evidence="1">
        <name>pantetheine 4'-phosphate</name>
        <dbReference type="ChEBI" id="CHEBI:47942"/>
    </cofactor>
</comment>
<dbReference type="InterPro" id="IPR010080">
    <property type="entry name" value="Thioester_reductase-like_dom"/>
</dbReference>
<feature type="region of interest" description="N-terminal hotdog fold" evidence="8">
    <location>
        <begin position="939"/>
        <end position="1063"/>
    </location>
</feature>
<dbReference type="SUPFAM" id="SSF55048">
    <property type="entry name" value="Probable ACP-binding domain of malonyl-CoA ACP transacylase"/>
    <property type="match status" value="1"/>
</dbReference>
<dbReference type="InterPro" id="IPR009081">
    <property type="entry name" value="PP-bd_ACP"/>
</dbReference>
<dbReference type="InterPro" id="IPR014031">
    <property type="entry name" value="Ketoacyl_synth_C"/>
</dbReference>
<dbReference type="EMBL" id="CP073249">
    <property type="protein sequence ID" value="QUF03911.1"/>
    <property type="molecule type" value="Genomic_DNA"/>
</dbReference>
<evidence type="ECO:0000256" key="8">
    <source>
        <dbReference type="PROSITE-ProRule" id="PRU01363"/>
    </source>
</evidence>
<dbReference type="SUPFAM" id="SSF52151">
    <property type="entry name" value="FabD/lysophospholipase-like"/>
    <property type="match status" value="1"/>
</dbReference>
<dbReference type="PROSITE" id="PS50075">
    <property type="entry name" value="CARRIER"/>
    <property type="match status" value="1"/>
</dbReference>
<dbReference type="Gene3D" id="3.40.47.10">
    <property type="match status" value="1"/>
</dbReference>
<dbReference type="InterPro" id="IPR036736">
    <property type="entry name" value="ACP-like_sf"/>
</dbReference>
<dbReference type="PROSITE" id="PS52019">
    <property type="entry name" value="PKS_MFAS_DH"/>
    <property type="match status" value="1"/>
</dbReference>
<feature type="domain" description="Ketosynthase family 3 (KS3)" evidence="10">
    <location>
        <begin position="35"/>
        <end position="457"/>
    </location>
</feature>
<dbReference type="InterPro" id="IPR013968">
    <property type="entry name" value="PKS_KR"/>
</dbReference>
<dbReference type="CDD" id="cd08956">
    <property type="entry name" value="KR_3_FAS_SDR_x"/>
    <property type="match status" value="1"/>
</dbReference>
<dbReference type="InterPro" id="IPR013120">
    <property type="entry name" value="FAR_NAD-bd"/>
</dbReference>
<dbReference type="SUPFAM" id="SSF51735">
    <property type="entry name" value="NAD(P)-binding Rossmann-fold domains"/>
    <property type="match status" value="3"/>
</dbReference>
<evidence type="ECO:0000256" key="4">
    <source>
        <dbReference type="ARBA" id="ARBA00022679"/>
    </source>
</evidence>
<dbReference type="InterPro" id="IPR014030">
    <property type="entry name" value="Ketoacyl_synth_N"/>
</dbReference>
<dbReference type="CDD" id="cd00833">
    <property type="entry name" value="PKS"/>
    <property type="match status" value="1"/>
</dbReference>
<dbReference type="SMART" id="SM00827">
    <property type="entry name" value="PKS_AT"/>
    <property type="match status" value="1"/>
</dbReference>
<comment type="caution">
    <text evidence="8">Lacks conserved residue(s) required for the propagation of feature annotation.</text>
</comment>
<sequence>MSQDKEDKLVEYLKWVSADLKKTKQRLAELESGKREPVAIVGMACRFPGGVSSPEDLWRLVADGRDAIAPFPDDRGWDTDGIYDPEPGLPGKSYSRHSGFIADATTFDAEFFGISPREATAMDPQQRVLLEVAWEALERAHLDPAALRGSRTGVFAGIVAQSYLGLSGPTDLEGYLTTGGLGSVASGRVSYSLGLEGPAVSVDTACSSSLVALHLAAQSLRQGESTLALAGGTTVYGTPSAFVDFSRQRGLAPDGRCKSFAEAADGTTWSEGVGVVVLELLSEARRNGHEVLAVLRGSAVNQDGASNGLTAPNGPSQQRVIRAALADARLTAADVDLIEAHGTGTRLGDPIEAQALLATYGQNRTRPAWLGSLKSNIGHTVAAAGVAGVIKSVLAIRHGVLPATLHVDRPTPVVDWSAGQVRLLTEQRDWPETDGPRRAAVSAFGVSGTNAHVIVEQAPPPAETAPTDPRPPLPAHALPLSARSERALSAQADRLLRWWADHPDADPAAVAVAAATTRSALSHRAVVLGGNRADLEQGLTALAERATAAAGPPSAVGTAGTSASVVTGSPVAGKTAFLFTGQGAQRPGMGLRAAAAFPAFAEALADVERALAPHGGTPLRELLADSDAGALRDTGNAQPALFAIEVALFRLLESWGVRPDLLAGHSIGEIAAAHVSGVLSLDDAATLVSARARLMSALPVGGGMLAVRASEEEVLPLLAGREDVLGIAAVNGPASVVLSGSADALDEAAARLTAAGRSVRALSVSHAFHSPLMRPMLDEFAEVAATLKYREPTIPVVSTATGDLVTAELTDPGHWVRHVTGAVRFADAARALRELGATTFAELGPGEVLSALVQEALDANAAVLAVPLLRQADTEADGVVRAVARLHTRGTAVDWAAFLGGAHPALDLPTYAFQRTRFWLEHDGSRADLSSVGLTPVDHPLLGAAVPVAGSDALVVTSHVSVRSHPWLAGTAVDGVLALPGAVLVELAGRAGDELGCTLLRELVVPRPPALPVDGGLAIQLVLGAADPDGVRSLLVHTRPDDDPEAEWEFAASGSLSADHAVPTSAVPTHAAPTHAAPTHSAPLELPDGDAFPVALPEGSAADAAAYNLHPALLAEAVRAATGGRVPTRWSGVRLHAVGATSVVVRASLDGDRLALRLSDLAGGPVATVDEITLHAGDPLTPDRTAAARRALFDVVWKPLPVPSPPVPSPTTRTTAVLDTGRGLPDLPGATVVRTPADAPDADLLVAPFLTGAADTDVPDRVLADATAALDLVRDWLAQPRPAGSRLVVLTSGATDAHALTSPHTAPLWGLLKSAQAENPDRLTLVDVADDWDPALLPAAVATGEPLLALGADVRAPRLRRAPTAIADHSWRRRARGGSVLVTGGTGALGALFARHLVTAHGAARVVLVSRSGPAAPGAGELCADLRRAGAGVEVLAADTTDPAALAEVLRDRRIDLVLHTAGVLDDTALQTLTPERLAAVLRPKVHTAWHLHRLLPEAHHVHFSSIAATIGGPGQANYAAANTFLDALAHLRADRGAPTTSIAWGLWAMPTGMGGALSEVDLARIARAGFRPVTPDRGPALLDAALDSGLPAVVATPLDITAIRASGTPQPLFADLVRTPLRRRAVNTDTSAAPDPLAEPDPARRRALLLDLVGAEVAAVLGLPAPPEPHRPFPELGFDSLTSVELRNRLAATLGSPLPASLVFDHPTPDAVADFLRDLGAPQAPARAEVDFAREALLADDVVPAATTATHAADPDEVLLTGATGFLGAFLLRDVLRTTRARVHAVVRAPDAATGLARIAENLRWYRLDDEVDLSRVVVHPGDLGLPGLGLPEDVRDLLARTADVVFHAGAEVNWLQPYQALRPVNVAGTEEVLRLAAAHRTVPVHFVSSTGVFDQPVTPGVPLTTDDIPGPPEVLSNGYRQSKWVAERMIDQARERGLPVSVYRVDVVSGDQVNGACQTRDFVWLGLKGILRSGAVPEGLEGRFHLVPVDYASAAITHLATRPEAAGRTFHVSNPAPITYRDMIGHLRSLGHELAELPPAEWSARVRADRDNALQPLLDSFEAIAAAGEGAYPDFDVTGTDEALRDAGLTCPPMTGELFTRYVRFFTDAGYFPRAGADSLN</sequence>
<dbReference type="Gene3D" id="3.30.70.3290">
    <property type="match status" value="1"/>
</dbReference>
<dbReference type="SMART" id="SM00826">
    <property type="entry name" value="PKS_DH"/>
    <property type="match status" value="1"/>
</dbReference>
<dbReference type="InterPro" id="IPR015083">
    <property type="entry name" value="NorB/c/GfsB-D-like_docking"/>
</dbReference>
<dbReference type="InterPro" id="IPR049552">
    <property type="entry name" value="PKS_DH_N"/>
</dbReference>
<dbReference type="Proteomes" id="UP000677152">
    <property type="component" value="Chromosome"/>
</dbReference>
<dbReference type="Pfam" id="PF16197">
    <property type="entry name" value="KAsynt_C_assoc"/>
    <property type="match status" value="1"/>
</dbReference>
<dbReference type="Pfam" id="PF08659">
    <property type="entry name" value="KR"/>
    <property type="match status" value="1"/>
</dbReference>